<dbReference type="NCBIfam" id="TIGR01727">
    <property type="entry name" value="oligo_HPY"/>
    <property type="match status" value="1"/>
</dbReference>
<protein>
    <submittedName>
        <fullName evidence="6">ABC transporter ATP-binding protein</fullName>
    </submittedName>
</protein>
<comment type="caution">
    <text evidence="6">The sequence shown here is derived from an EMBL/GenBank/DDBJ whole genome shotgun (WGS) entry which is preliminary data.</text>
</comment>
<dbReference type="RefSeq" id="WP_055473500.1">
    <property type="nucleotide sequence ID" value="NZ_JBIRWE010000008.1"/>
</dbReference>
<keyword evidence="3 6" id="KW-0067">ATP-binding</keyword>
<dbReference type="Gene3D" id="3.40.50.300">
    <property type="entry name" value="P-loop containing nucleotide triphosphate hydrolases"/>
    <property type="match status" value="1"/>
</dbReference>
<dbReference type="Proteomes" id="UP001611548">
    <property type="component" value="Unassembled WGS sequence"/>
</dbReference>
<dbReference type="InterPro" id="IPR013563">
    <property type="entry name" value="Oligopep_ABC_C"/>
</dbReference>
<evidence type="ECO:0000259" key="5">
    <source>
        <dbReference type="PROSITE" id="PS50893"/>
    </source>
</evidence>
<keyword evidence="1" id="KW-0813">Transport</keyword>
<dbReference type="InterPro" id="IPR003439">
    <property type="entry name" value="ABC_transporter-like_ATP-bd"/>
</dbReference>
<reference evidence="6 7" key="1">
    <citation type="submission" date="2024-10" db="EMBL/GenBank/DDBJ databases">
        <title>The Natural Products Discovery Center: Release of the First 8490 Sequenced Strains for Exploring Actinobacteria Biosynthetic Diversity.</title>
        <authorList>
            <person name="Kalkreuter E."/>
            <person name="Kautsar S.A."/>
            <person name="Yang D."/>
            <person name="Bader C.D."/>
            <person name="Teijaro C.N."/>
            <person name="Fluegel L."/>
            <person name="Davis C.M."/>
            <person name="Simpson J.R."/>
            <person name="Lauterbach L."/>
            <person name="Steele A.D."/>
            <person name="Gui C."/>
            <person name="Meng S."/>
            <person name="Li G."/>
            <person name="Viehrig K."/>
            <person name="Ye F."/>
            <person name="Su P."/>
            <person name="Kiefer A.F."/>
            <person name="Nichols A."/>
            <person name="Cepeda A.J."/>
            <person name="Yan W."/>
            <person name="Fan B."/>
            <person name="Jiang Y."/>
            <person name="Adhikari A."/>
            <person name="Zheng C.-J."/>
            <person name="Schuster L."/>
            <person name="Cowan T.M."/>
            <person name="Smanski M.J."/>
            <person name="Chevrette M.G."/>
            <person name="De Carvalho L.P.S."/>
            <person name="Shen B."/>
        </authorList>
    </citation>
    <scope>NUCLEOTIDE SEQUENCE [LARGE SCALE GENOMIC DNA]</scope>
    <source>
        <strain evidence="6 7">NPDC020327</strain>
    </source>
</reference>
<organism evidence="6 7">
    <name type="scientific">Streptomyces pathocidini</name>
    <dbReference type="NCBI Taxonomy" id="1650571"/>
    <lineage>
        <taxon>Bacteria</taxon>
        <taxon>Bacillati</taxon>
        <taxon>Actinomycetota</taxon>
        <taxon>Actinomycetes</taxon>
        <taxon>Kitasatosporales</taxon>
        <taxon>Streptomycetaceae</taxon>
        <taxon>Streptomyces</taxon>
    </lineage>
</organism>
<dbReference type="CDD" id="cd03257">
    <property type="entry name" value="ABC_NikE_OppD_transporters"/>
    <property type="match status" value="1"/>
</dbReference>
<accession>A0ABW7UX62</accession>
<dbReference type="SMART" id="SM00382">
    <property type="entry name" value="AAA"/>
    <property type="match status" value="1"/>
</dbReference>
<keyword evidence="7" id="KW-1185">Reference proteome</keyword>
<feature type="region of interest" description="Disordered" evidence="4">
    <location>
        <begin position="281"/>
        <end position="312"/>
    </location>
</feature>
<evidence type="ECO:0000256" key="2">
    <source>
        <dbReference type="ARBA" id="ARBA00022741"/>
    </source>
</evidence>
<dbReference type="PANTHER" id="PTHR43776:SF8">
    <property type="entry name" value="ABC TRANSPORTER, ATP-BINDING PROTEIN"/>
    <property type="match status" value="1"/>
</dbReference>
<evidence type="ECO:0000313" key="6">
    <source>
        <dbReference type="EMBL" id="MFI1966390.1"/>
    </source>
</evidence>
<evidence type="ECO:0000256" key="3">
    <source>
        <dbReference type="ARBA" id="ARBA00022840"/>
    </source>
</evidence>
<evidence type="ECO:0000256" key="1">
    <source>
        <dbReference type="ARBA" id="ARBA00022448"/>
    </source>
</evidence>
<dbReference type="InterPro" id="IPR050319">
    <property type="entry name" value="ABC_transp_ATP-bind"/>
</dbReference>
<dbReference type="PROSITE" id="PS50893">
    <property type="entry name" value="ABC_TRANSPORTER_2"/>
    <property type="match status" value="1"/>
</dbReference>
<dbReference type="InterPro" id="IPR027417">
    <property type="entry name" value="P-loop_NTPase"/>
</dbReference>
<dbReference type="Pfam" id="PF08352">
    <property type="entry name" value="oligo_HPY"/>
    <property type="match status" value="1"/>
</dbReference>
<dbReference type="InterPro" id="IPR017871">
    <property type="entry name" value="ABC_transporter-like_CS"/>
</dbReference>
<dbReference type="PANTHER" id="PTHR43776">
    <property type="entry name" value="TRANSPORT ATP-BINDING PROTEIN"/>
    <property type="match status" value="1"/>
</dbReference>
<dbReference type="GO" id="GO:0005524">
    <property type="term" value="F:ATP binding"/>
    <property type="evidence" value="ECO:0007669"/>
    <property type="project" value="UniProtKB-KW"/>
</dbReference>
<feature type="compositionally biased region" description="Acidic residues" evidence="4">
    <location>
        <begin position="289"/>
        <end position="304"/>
    </location>
</feature>
<dbReference type="PROSITE" id="PS00211">
    <property type="entry name" value="ABC_TRANSPORTER_1"/>
    <property type="match status" value="1"/>
</dbReference>
<evidence type="ECO:0000313" key="7">
    <source>
        <dbReference type="Proteomes" id="UP001611548"/>
    </source>
</evidence>
<proteinExistence type="predicted"/>
<dbReference type="Pfam" id="PF00005">
    <property type="entry name" value="ABC_tran"/>
    <property type="match status" value="1"/>
</dbReference>
<feature type="region of interest" description="Disordered" evidence="4">
    <location>
        <begin position="366"/>
        <end position="386"/>
    </location>
</feature>
<evidence type="ECO:0000256" key="4">
    <source>
        <dbReference type="SAM" id="MobiDB-lite"/>
    </source>
</evidence>
<gene>
    <name evidence="6" type="ORF">ACH429_20160</name>
</gene>
<sequence>MKPVEDSTEARAAETAEPPVLEAVDVTVHYPAHHGRRGDVVHALESASLRLHAGRTVALVGESGSGKSTFARALALAQEPTDGSVLLHGSPATARGREARRAYASKVQMVLQDPFGSLNPLHRIRYLLERPLKLHAAVTDPDELEARTRGLLERVQLTPPERFLDAYPHELSGGQRQRVAIARALAVEPEVLLGDELVSMLDVSIRLEILNLLAALRDEERLAMLYITHDIAGARYFTDEIAVMYAGEMVEYGTSEQVTQSPAHPYTRLLLDSTPDPDRMEFLAGGADEGPDALDGDADGDTGEPPDLVNPPSGCRFHPRCPFAREQCRTQAPPRVDLAPPVRIGDSAAVNGGHWARCWLLADPEGEAGGAATAGSGTRTVPEGAR</sequence>
<name>A0ABW7UX62_9ACTN</name>
<dbReference type="InterPro" id="IPR003593">
    <property type="entry name" value="AAA+_ATPase"/>
</dbReference>
<dbReference type="EMBL" id="JBIRWE010000008">
    <property type="protein sequence ID" value="MFI1966390.1"/>
    <property type="molecule type" value="Genomic_DNA"/>
</dbReference>
<dbReference type="SUPFAM" id="SSF52540">
    <property type="entry name" value="P-loop containing nucleoside triphosphate hydrolases"/>
    <property type="match status" value="1"/>
</dbReference>
<keyword evidence="2" id="KW-0547">Nucleotide-binding</keyword>
<feature type="domain" description="ABC transporter" evidence="5">
    <location>
        <begin position="21"/>
        <end position="271"/>
    </location>
</feature>